<evidence type="ECO:0000313" key="2">
    <source>
        <dbReference type="Proteomes" id="UP000552644"/>
    </source>
</evidence>
<sequence length="153" mass="17522">MPTLRRRQWVPSTGTDVVLMGSTSRQSDPAADPVAEFIRVVQGILVTADETLGVEDLEPGLEHALVIAQRNPERRAQFESRLIALIDSPQEGSVEIVSFLMHVLRWETIREVVEERIRHPRGDVSNIRLYEAMLDAFSDSWRDRDFFSRFSET</sequence>
<accession>A0A7W7VQQ2</accession>
<dbReference type="EMBL" id="JACHJP010000009">
    <property type="protein sequence ID" value="MBB4919261.1"/>
    <property type="molecule type" value="Genomic_DNA"/>
</dbReference>
<evidence type="ECO:0000313" key="1">
    <source>
        <dbReference type="EMBL" id="MBB4919261.1"/>
    </source>
</evidence>
<name>A0A7W7VQQ2_9ACTN</name>
<comment type="caution">
    <text evidence="1">The sequence shown here is derived from an EMBL/GenBank/DDBJ whole genome shotgun (WGS) entry which is preliminary data.</text>
</comment>
<keyword evidence="2" id="KW-1185">Reference proteome</keyword>
<proteinExistence type="predicted"/>
<dbReference type="RefSeq" id="WP_184721313.1">
    <property type="nucleotide sequence ID" value="NZ_JACHJP010000009.1"/>
</dbReference>
<organism evidence="1 2">
    <name type="scientific">Streptosporangium saharense</name>
    <dbReference type="NCBI Taxonomy" id="1706840"/>
    <lineage>
        <taxon>Bacteria</taxon>
        <taxon>Bacillati</taxon>
        <taxon>Actinomycetota</taxon>
        <taxon>Actinomycetes</taxon>
        <taxon>Streptosporangiales</taxon>
        <taxon>Streptosporangiaceae</taxon>
        <taxon>Streptosporangium</taxon>
    </lineage>
</organism>
<protein>
    <submittedName>
        <fullName evidence="1">Uncharacterized protein</fullName>
    </submittedName>
</protein>
<gene>
    <name evidence="1" type="ORF">FHS44_006403</name>
</gene>
<dbReference type="AlphaFoldDB" id="A0A7W7VQQ2"/>
<dbReference type="Proteomes" id="UP000552644">
    <property type="component" value="Unassembled WGS sequence"/>
</dbReference>
<reference evidence="1 2" key="1">
    <citation type="submission" date="2020-08" db="EMBL/GenBank/DDBJ databases">
        <title>Genomic Encyclopedia of Type Strains, Phase III (KMG-III): the genomes of soil and plant-associated and newly described type strains.</title>
        <authorList>
            <person name="Whitman W."/>
        </authorList>
    </citation>
    <scope>NUCLEOTIDE SEQUENCE [LARGE SCALE GENOMIC DNA]</scope>
    <source>
        <strain evidence="1 2">CECT 8840</strain>
    </source>
</reference>